<name>A0A127F605_STEDE</name>
<evidence type="ECO:0000256" key="8">
    <source>
        <dbReference type="ARBA" id="ARBA00023136"/>
    </source>
</evidence>
<keyword evidence="2 12" id="KW-1003">Cell membrane</keyword>
<evidence type="ECO:0000256" key="2">
    <source>
        <dbReference type="ARBA" id="ARBA00022475"/>
    </source>
</evidence>
<dbReference type="GO" id="GO:0005886">
    <property type="term" value="C:plasma membrane"/>
    <property type="evidence" value="ECO:0007669"/>
    <property type="project" value="UniProtKB-SubCell"/>
</dbReference>
<keyword evidence="8 12" id="KW-0472">Membrane</keyword>
<proteinExistence type="inferred from homology"/>
<dbReference type="PANTHER" id="PTHR28259:SF1">
    <property type="entry name" value="FLUORIDE EXPORT PROTEIN 1-RELATED"/>
    <property type="match status" value="1"/>
</dbReference>
<dbReference type="PATRIC" id="fig|465721.4.peg.394"/>
<dbReference type="OrthoDB" id="9806299at2"/>
<evidence type="ECO:0000256" key="1">
    <source>
        <dbReference type="ARBA" id="ARBA00004651"/>
    </source>
</evidence>
<dbReference type="HAMAP" id="MF_00454">
    <property type="entry name" value="FluC"/>
    <property type="match status" value="1"/>
</dbReference>
<organism evidence="13 14">
    <name type="scientific">Steroidobacter denitrificans</name>
    <dbReference type="NCBI Taxonomy" id="465721"/>
    <lineage>
        <taxon>Bacteria</taxon>
        <taxon>Pseudomonadati</taxon>
        <taxon>Pseudomonadota</taxon>
        <taxon>Gammaproteobacteria</taxon>
        <taxon>Steroidobacterales</taxon>
        <taxon>Steroidobacteraceae</taxon>
        <taxon>Steroidobacter</taxon>
    </lineage>
</organism>
<dbReference type="KEGG" id="sdf:ACG33_01810"/>
<keyword evidence="9 12" id="KW-0407">Ion channel</keyword>
<feature type="binding site" evidence="12">
    <location>
        <position position="76"/>
    </location>
    <ligand>
        <name>Na(+)</name>
        <dbReference type="ChEBI" id="CHEBI:29101"/>
        <note>structural</note>
    </ligand>
</feature>
<feature type="transmembrane region" description="Helical" evidence="12">
    <location>
        <begin position="98"/>
        <end position="119"/>
    </location>
</feature>
<dbReference type="PANTHER" id="PTHR28259">
    <property type="entry name" value="FLUORIDE EXPORT PROTEIN 1-RELATED"/>
    <property type="match status" value="1"/>
</dbReference>
<feature type="transmembrane region" description="Helical" evidence="12">
    <location>
        <begin position="68"/>
        <end position="92"/>
    </location>
</feature>
<evidence type="ECO:0000256" key="7">
    <source>
        <dbReference type="ARBA" id="ARBA00023065"/>
    </source>
</evidence>
<dbReference type="GO" id="GO:0140114">
    <property type="term" value="P:cellular detoxification of fluoride"/>
    <property type="evidence" value="ECO:0007669"/>
    <property type="project" value="UniProtKB-UniRule"/>
</dbReference>
<evidence type="ECO:0000256" key="9">
    <source>
        <dbReference type="ARBA" id="ARBA00023303"/>
    </source>
</evidence>
<comment type="subcellular location">
    <subcellularLocation>
        <location evidence="1 12">Cell membrane</location>
        <topology evidence="1 12">Multi-pass membrane protein</topology>
    </subcellularLocation>
</comment>
<evidence type="ECO:0000313" key="14">
    <source>
        <dbReference type="Proteomes" id="UP000070250"/>
    </source>
</evidence>
<keyword evidence="4 12" id="KW-0812">Transmembrane</keyword>
<evidence type="ECO:0000256" key="5">
    <source>
        <dbReference type="ARBA" id="ARBA00022989"/>
    </source>
</evidence>
<keyword evidence="12" id="KW-0813">Transport</keyword>
<feature type="binding site" evidence="12">
    <location>
        <position position="79"/>
    </location>
    <ligand>
        <name>Na(+)</name>
        <dbReference type="ChEBI" id="CHEBI:29101"/>
        <note>structural</note>
    </ligand>
</feature>
<dbReference type="RefSeq" id="WP_066918214.1">
    <property type="nucleotide sequence ID" value="NZ_CP011971.1"/>
</dbReference>
<reference evidence="13 14" key="1">
    <citation type="submission" date="2015-06" db="EMBL/GenBank/DDBJ databases">
        <title>A Comprehensive Approach to Explore the Metabolic and Phylogenetic Diversity of Bacterial Steroid Degradation in the Environment: Testosterone as an Example.</title>
        <authorList>
            <person name="Yang F.-C."/>
            <person name="Chen Y.-L."/>
            <person name="Yu C.-P."/>
            <person name="Tang S.-L."/>
            <person name="Wang P.-H."/>
            <person name="Ismail W."/>
            <person name="Wang C.-H."/>
            <person name="Yang C.-Y."/>
            <person name="Chiang Y.-R."/>
        </authorList>
    </citation>
    <scope>NUCLEOTIDE SEQUENCE [LARGE SCALE GENOMIC DNA]</scope>
    <source>
        <strain evidence="13 14">DSM 18526</strain>
    </source>
</reference>
<evidence type="ECO:0000256" key="10">
    <source>
        <dbReference type="ARBA" id="ARBA00035120"/>
    </source>
</evidence>
<keyword evidence="3" id="KW-0997">Cell inner membrane</keyword>
<keyword evidence="12" id="KW-0479">Metal-binding</keyword>
<comment type="function">
    <text evidence="12">Fluoride-specific ion channel. Important for reducing fluoride concentration in the cell, thus reducing its toxicity.</text>
</comment>
<evidence type="ECO:0000256" key="3">
    <source>
        <dbReference type="ARBA" id="ARBA00022519"/>
    </source>
</evidence>
<sequence>MKPMILVALGGAAGAVGRYKLSGWVLHHSVSWKFPLGTFCVNVLGCLIAGILAGMIAKHDLFSPDTRLLLFTGLLGGFTTFSAFGLETLYLLKRSEHLLAGANVLFSILAAMMALWIGFELAGTGSRP</sequence>
<keyword evidence="14" id="KW-1185">Reference proteome</keyword>
<dbReference type="InterPro" id="IPR003691">
    <property type="entry name" value="FluC"/>
</dbReference>
<evidence type="ECO:0000256" key="6">
    <source>
        <dbReference type="ARBA" id="ARBA00023053"/>
    </source>
</evidence>
<accession>A0A127F605</accession>
<evidence type="ECO:0000256" key="11">
    <source>
        <dbReference type="ARBA" id="ARBA00035585"/>
    </source>
</evidence>
<feature type="transmembrane region" description="Helical" evidence="12">
    <location>
        <begin position="34"/>
        <end position="56"/>
    </location>
</feature>
<dbReference type="NCBIfam" id="TIGR00494">
    <property type="entry name" value="crcB"/>
    <property type="match status" value="1"/>
</dbReference>
<dbReference type="GO" id="GO:0046872">
    <property type="term" value="F:metal ion binding"/>
    <property type="evidence" value="ECO:0007669"/>
    <property type="project" value="UniProtKB-KW"/>
</dbReference>
<dbReference type="EMBL" id="CP011971">
    <property type="protein sequence ID" value="AMN45863.1"/>
    <property type="molecule type" value="Genomic_DNA"/>
</dbReference>
<comment type="similarity">
    <text evidence="10 12">Belongs to the fluoride channel Fluc/FEX (TC 1.A.43) family.</text>
</comment>
<evidence type="ECO:0000313" key="13">
    <source>
        <dbReference type="EMBL" id="AMN45863.1"/>
    </source>
</evidence>
<keyword evidence="7 12" id="KW-0406">Ion transport</keyword>
<comment type="catalytic activity">
    <reaction evidence="11">
        <text>fluoride(in) = fluoride(out)</text>
        <dbReference type="Rhea" id="RHEA:76159"/>
        <dbReference type="ChEBI" id="CHEBI:17051"/>
    </reaction>
    <physiologicalReaction direction="left-to-right" evidence="11">
        <dbReference type="Rhea" id="RHEA:76160"/>
    </physiologicalReaction>
</comment>
<dbReference type="AlphaFoldDB" id="A0A127F605"/>
<evidence type="ECO:0000256" key="4">
    <source>
        <dbReference type="ARBA" id="ARBA00022692"/>
    </source>
</evidence>
<dbReference type="Proteomes" id="UP000070250">
    <property type="component" value="Chromosome"/>
</dbReference>
<gene>
    <name evidence="12" type="primary">fluC</name>
    <name evidence="12" type="synonym">crcB</name>
    <name evidence="13" type="ORF">ACG33_01810</name>
</gene>
<keyword evidence="5 12" id="KW-1133">Transmembrane helix</keyword>
<dbReference type="GO" id="GO:0062054">
    <property type="term" value="F:fluoride channel activity"/>
    <property type="evidence" value="ECO:0007669"/>
    <property type="project" value="UniProtKB-UniRule"/>
</dbReference>
<dbReference type="Pfam" id="PF02537">
    <property type="entry name" value="CRCB"/>
    <property type="match status" value="1"/>
</dbReference>
<keyword evidence="6 12" id="KW-0915">Sodium</keyword>
<evidence type="ECO:0000256" key="12">
    <source>
        <dbReference type="HAMAP-Rule" id="MF_00454"/>
    </source>
</evidence>
<protein>
    <recommendedName>
        <fullName evidence="12">Fluoride-specific ion channel FluC</fullName>
    </recommendedName>
</protein>
<comment type="activity regulation">
    <text evidence="12">Na(+) is not transported, but it plays an essential structural role and its presence is essential for fluoride channel function.</text>
</comment>